<name>A0A1W6LJB9_9BACT</name>
<dbReference type="Pfam" id="PF00534">
    <property type="entry name" value="Glycos_transf_1"/>
    <property type="match status" value="1"/>
</dbReference>
<dbReference type="KEGG" id="pbp:STSP1_00212"/>
<dbReference type="SUPFAM" id="SSF53756">
    <property type="entry name" value="UDP-Glycosyltransferase/glycogen phosphorylase"/>
    <property type="match status" value="1"/>
</dbReference>
<dbReference type="GO" id="GO:0016757">
    <property type="term" value="F:glycosyltransferase activity"/>
    <property type="evidence" value="ECO:0007669"/>
    <property type="project" value="UniProtKB-KW"/>
</dbReference>
<gene>
    <name evidence="2" type="primary">kanE_1</name>
    <name evidence="2" type="ORF">STSP1_00212</name>
</gene>
<keyword evidence="2" id="KW-0808">Transferase</keyword>
<organism evidence="2 3">
    <name type="scientific">Sedimentisphaera salicampi</name>
    <dbReference type="NCBI Taxonomy" id="1941349"/>
    <lineage>
        <taxon>Bacteria</taxon>
        <taxon>Pseudomonadati</taxon>
        <taxon>Planctomycetota</taxon>
        <taxon>Phycisphaerae</taxon>
        <taxon>Sedimentisphaerales</taxon>
        <taxon>Sedimentisphaeraceae</taxon>
        <taxon>Sedimentisphaera</taxon>
    </lineage>
</organism>
<dbReference type="EMBL" id="CP021023">
    <property type="protein sequence ID" value="ARN55846.1"/>
    <property type="molecule type" value="Genomic_DNA"/>
</dbReference>
<reference evidence="3" key="1">
    <citation type="submission" date="2017-04" db="EMBL/GenBank/DDBJ databases">
        <title>Comparative genomics and description of representatives of a novel lineage of planctomycetes thriving in anoxic sediments.</title>
        <authorList>
            <person name="Spring S."/>
            <person name="Bunk B."/>
            <person name="Sproer C."/>
        </authorList>
    </citation>
    <scope>NUCLEOTIDE SEQUENCE [LARGE SCALE GENOMIC DNA]</scope>
    <source>
        <strain evidence="3">ST-PulAB-D4</strain>
    </source>
</reference>
<keyword evidence="2" id="KW-0328">Glycosyltransferase</keyword>
<evidence type="ECO:0000313" key="3">
    <source>
        <dbReference type="Proteomes" id="UP000193334"/>
    </source>
</evidence>
<evidence type="ECO:0000313" key="2">
    <source>
        <dbReference type="EMBL" id="ARN55846.1"/>
    </source>
</evidence>
<dbReference type="InterPro" id="IPR001296">
    <property type="entry name" value="Glyco_trans_1"/>
</dbReference>
<keyword evidence="3" id="KW-1185">Reference proteome</keyword>
<sequence>MKILYVNHQCGFFGGVESFVFKSAQSLSAAGWECYGLFEKQHKFESSYQNAFKDAFFVNSGRLEESLDSLKTEGVKIAFVHKIFSPELLDELSRRFKTIVLFHDHDYYCLRKHKYFPIIRRNCHKPAGLYCLLCSGMIEKNFSSPLNFSFLDVRRFYSMFRRLKRSDRFLVLSDYMRDNLTVNGFDSSRIRKLRPIIQPAQTNSSSEGGNFKILYIGQLIKGKGVDLLIKALKYLSPGWECEIVGQGNDSENLKLLAESEGLNDKIDFLGWSSSPEELYKSCDVVAVPSRWQEPYGLVGVEAGAHEKPVVGFNVGGISEWLKDNTNGFLVPEGDVRKFAEAIEKLKEDKHLRGKLGMQGKRLVRENCSPENFEAAMRNICTEAGGG</sequence>
<dbReference type="AlphaFoldDB" id="A0A1W6LJB9"/>
<dbReference type="PANTHER" id="PTHR12526">
    <property type="entry name" value="GLYCOSYLTRANSFERASE"/>
    <property type="match status" value="1"/>
</dbReference>
<dbReference type="Proteomes" id="UP000193334">
    <property type="component" value="Chromosome"/>
</dbReference>
<feature type="domain" description="Glycosyl transferase family 1" evidence="1">
    <location>
        <begin position="206"/>
        <end position="360"/>
    </location>
</feature>
<protein>
    <submittedName>
        <fullName evidence="2">Glycosyltransferase KanE</fullName>
        <ecNumber evidence="2">2.4.1.-</ecNumber>
    </submittedName>
</protein>
<dbReference type="RefSeq" id="WP_085754569.1">
    <property type="nucleotide sequence ID" value="NZ_CP021023.1"/>
</dbReference>
<proteinExistence type="predicted"/>
<accession>A0A1W6LJB9</accession>
<evidence type="ECO:0000259" key="1">
    <source>
        <dbReference type="Pfam" id="PF00534"/>
    </source>
</evidence>
<dbReference type="Gene3D" id="3.40.50.2000">
    <property type="entry name" value="Glycogen Phosphorylase B"/>
    <property type="match status" value="2"/>
</dbReference>
<dbReference type="EC" id="2.4.1.-" evidence="2"/>
<dbReference type="STRING" id="1941349.STSP1_00212"/>
<dbReference type="CDD" id="cd03801">
    <property type="entry name" value="GT4_PimA-like"/>
    <property type="match status" value="1"/>
</dbReference>